<comment type="caution">
    <text evidence="8">The sequence shown here is derived from an EMBL/GenBank/DDBJ whole genome shotgun (WGS) entry which is preliminary data.</text>
</comment>
<feature type="compositionally biased region" description="Basic and acidic residues" evidence="5">
    <location>
        <begin position="87"/>
        <end position="109"/>
    </location>
</feature>
<dbReference type="PANTHER" id="PTHR12911">
    <property type="entry name" value="SAD1/UNC-84-LIKE PROTEIN-RELATED"/>
    <property type="match status" value="1"/>
</dbReference>
<dbReference type="InterPro" id="IPR012919">
    <property type="entry name" value="SUN_dom"/>
</dbReference>
<dbReference type="GO" id="GO:0043495">
    <property type="term" value="F:protein-membrane adaptor activity"/>
    <property type="evidence" value="ECO:0007669"/>
    <property type="project" value="TreeGrafter"/>
</dbReference>
<evidence type="ECO:0000256" key="1">
    <source>
        <dbReference type="ARBA" id="ARBA00004370"/>
    </source>
</evidence>
<proteinExistence type="predicted"/>
<comment type="subcellular location">
    <subcellularLocation>
        <location evidence="1">Membrane</location>
    </subcellularLocation>
</comment>
<feature type="region of interest" description="Disordered" evidence="5">
    <location>
        <begin position="1"/>
        <end position="112"/>
    </location>
</feature>
<dbReference type="PROSITE" id="PS51469">
    <property type="entry name" value="SUN"/>
    <property type="match status" value="1"/>
</dbReference>
<evidence type="ECO:0000256" key="2">
    <source>
        <dbReference type="ARBA" id="ARBA00022692"/>
    </source>
</evidence>
<feature type="domain" description="SUN" evidence="7">
    <location>
        <begin position="362"/>
        <end position="533"/>
    </location>
</feature>
<name>A0AAV9I9Q6_9RHOD</name>
<keyword evidence="3 6" id="KW-1133">Transmembrane helix</keyword>
<protein>
    <recommendedName>
        <fullName evidence="7">SUN domain-containing protein</fullName>
    </recommendedName>
</protein>
<dbReference type="Gene3D" id="2.60.120.260">
    <property type="entry name" value="Galactose-binding domain-like"/>
    <property type="match status" value="1"/>
</dbReference>
<dbReference type="Pfam" id="PF07738">
    <property type="entry name" value="Sad1_UNC"/>
    <property type="match status" value="1"/>
</dbReference>
<dbReference type="Proteomes" id="UP001300502">
    <property type="component" value="Unassembled WGS sequence"/>
</dbReference>
<dbReference type="GO" id="GO:0016020">
    <property type="term" value="C:membrane"/>
    <property type="evidence" value="ECO:0007669"/>
    <property type="project" value="UniProtKB-SubCell"/>
</dbReference>
<evidence type="ECO:0000256" key="3">
    <source>
        <dbReference type="ARBA" id="ARBA00022989"/>
    </source>
</evidence>
<dbReference type="EMBL" id="JANCYU010000020">
    <property type="protein sequence ID" value="KAK4523971.1"/>
    <property type="molecule type" value="Genomic_DNA"/>
</dbReference>
<feature type="compositionally biased region" description="Basic residues" evidence="5">
    <location>
        <begin position="50"/>
        <end position="64"/>
    </location>
</feature>
<keyword evidence="2 6" id="KW-0812">Transmembrane</keyword>
<reference evidence="8 9" key="1">
    <citation type="submission" date="2022-07" db="EMBL/GenBank/DDBJ databases">
        <title>Genome-wide signatures of adaptation to extreme environments.</title>
        <authorList>
            <person name="Cho C.H."/>
            <person name="Yoon H.S."/>
        </authorList>
    </citation>
    <scope>NUCLEOTIDE SEQUENCE [LARGE SCALE GENOMIC DNA]</scope>
    <source>
        <strain evidence="8 9">108.79 E11</strain>
    </source>
</reference>
<dbReference type="InterPro" id="IPR045119">
    <property type="entry name" value="SUN1-5"/>
</dbReference>
<evidence type="ECO:0000313" key="9">
    <source>
        <dbReference type="Proteomes" id="UP001300502"/>
    </source>
</evidence>
<gene>
    <name evidence="8" type="ORF">GAYE_SCF00G1869</name>
</gene>
<keyword evidence="9" id="KW-1185">Reference proteome</keyword>
<dbReference type="AlphaFoldDB" id="A0AAV9I9Q6"/>
<evidence type="ECO:0000313" key="8">
    <source>
        <dbReference type="EMBL" id="KAK4523971.1"/>
    </source>
</evidence>
<evidence type="ECO:0000256" key="5">
    <source>
        <dbReference type="SAM" id="MobiDB-lite"/>
    </source>
</evidence>
<evidence type="ECO:0000256" key="4">
    <source>
        <dbReference type="ARBA" id="ARBA00023136"/>
    </source>
</evidence>
<organism evidence="8 9">
    <name type="scientific">Galdieria yellowstonensis</name>
    <dbReference type="NCBI Taxonomy" id="3028027"/>
    <lineage>
        <taxon>Eukaryota</taxon>
        <taxon>Rhodophyta</taxon>
        <taxon>Bangiophyceae</taxon>
        <taxon>Galdieriales</taxon>
        <taxon>Galdieriaceae</taxon>
        <taxon>Galdieria</taxon>
    </lineage>
</organism>
<feature type="compositionally biased region" description="Polar residues" evidence="5">
    <location>
        <begin position="16"/>
        <end position="44"/>
    </location>
</feature>
<evidence type="ECO:0000256" key="6">
    <source>
        <dbReference type="SAM" id="Phobius"/>
    </source>
</evidence>
<evidence type="ECO:0000259" key="7">
    <source>
        <dbReference type="PROSITE" id="PS51469"/>
    </source>
</evidence>
<accession>A0AAV9I9Q6</accession>
<dbReference type="PANTHER" id="PTHR12911:SF8">
    <property type="entry name" value="KLAROID PROTEIN-RELATED"/>
    <property type="match status" value="1"/>
</dbReference>
<keyword evidence="4 6" id="KW-0472">Membrane</keyword>
<dbReference type="GO" id="GO:0005635">
    <property type="term" value="C:nuclear envelope"/>
    <property type="evidence" value="ECO:0007669"/>
    <property type="project" value="UniProtKB-ARBA"/>
</dbReference>
<sequence>MSFSSPLTRAKARQLARSQSPSRSVLTEPIYTSPQTSWIGSTYDSPIVNKQRRTYSRSARKSKGSTKQSFSPEDKENVSVERSSINSKDESSTNTRNRKENNEYSHHISQDIGSHAQKTLVSSYSTVSSPPYFNDTVSSRGVVEDSSPVVPVYRDSEASPVRSNSYERKNLASIEDFARSKCHAQVPDTKAIVSRWFLFTLLSFALIVIGTYIVLIMFSRRSNATFQPSTEHSTSYGNMLGWFQAIFHPRKNDRDTFQTAFSFIITQMNSLAVSLEKRHIHPEASVQIIQGIMEKTESFLKDGFPPSEFKQRRENLYRQLFHLIGLHEMNDTSSNDSIAKLLDSKLRIYYKLTEQDYALASEGAKIVCSTPSKFRQQSTYWLARMASILDPSIKNATLIRYPKGPETLLSDDTSIGNCWAFAGKTATVTIQLSKTIQPVAFSLEHNTSLPKNTLYAPKLFRVYLIQEKHSEKGPRVEWLVGTYHYRLEKGDRQLFPVRIHDLPYVDKVRLEIADNYGGSYTCLYRFRVHGHEQGDISQS</sequence>
<feature type="transmembrane region" description="Helical" evidence="6">
    <location>
        <begin position="196"/>
        <end position="218"/>
    </location>
</feature>